<dbReference type="InterPro" id="IPR035940">
    <property type="entry name" value="CAP_sf"/>
</dbReference>
<dbReference type="InterPro" id="IPR038255">
    <property type="entry name" value="PBS_linker_sf"/>
</dbReference>
<dbReference type="KEGG" id="aht:ANTHELSMS3_04745"/>
<dbReference type="PANTHER" id="PTHR31157:SF1">
    <property type="entry name" value="SCP DOMAIN-CONTAINING PROTEIN"/>
    <property type="match status" value="1"/>
</dbReference>
<evidence type="ECO:0000259" key="3">
    <source>
        <dbReference type="Pfam" id="PF13946"/>
    </source>
</evidence>
<name>A0A222EBS9_9RHOB</name>
<dbReference type="AlphaFoldDB" id="A0A222EBS9"/>
<dbReference type="InterPro" id="IPR018511">
    <property type="entry name" value="Hemolysin-typ_Ca-bd_CS"/>
</dbReference>
<dbReference type="InterPro" id="IPR011049">
    <property type="entry name" value="Serralysin-like_metalloprot_C"/>
</dbReference>
<dbReference type="Pfam" id="PF00188">
    <property type="entry name" value="CAP"/>
    <property type="match status" value="1"/>
</dbReference>
<dbReference type="SUPFAM" id="SSF55797">
    <property type="entry name" value="PR-1-like"/>
    <property type="match status" value="1"/>
</dbReference>
<protein>
    <submittedName>
        <fullName evidence="4">Bifunctional hemolysin/adenylate cyclase</fullName>
    </submittedName>
</protein>
<geneLocation type="plasmid" evidence="5">
    <name>psms3-2</name>
</geneLocation>
<feature type="domain" description="DUF4214" evidence="3">
    <location>
        <begin position="461"/>
        <end position="526"/>
    </location>
</feature>
<keyword evidence="5" id="KW-1185">Reference proteome</keyword>
<feature type="region of interest" description="Disordered" evidence="1">
    <location>
        <begin position="178"/>
        <end position="201"/>
    </location>
</feature>
<dbReference type="SUPFAM" id="SSF51120">
    <property type="entry name" value="beta-Roll"/>
    <property type="match status" value="2"/>
</dbReference>
<dbReference type="EMBL" id="CP022542">
    <property type="protein sequence ID" value="ASP23643.1"/>
    <property type="molecule type" value="Genomic_DNA"/>
</dbReference>
<gene>
    <name evidence="4" type="ORF">ANTHELSMS3_04745</name>
</gene>
<proteinExistence type="predicted"/>
<dbReference type="Gene3D" id="3.40.33.10">
    <property type="entry name" value="CAP"/>
    <property type="match status" value="1"/>
</dbReference>
<dbReference type="Pfam" id="PF13946">
    <property type="entry name" value="DUF4214"/>
    <property type="match status" value="2"/>
</dbReference>
<dbReference type="InterPro" id="IPR014044">
    <property type="entry name" value="CAP_dom"/>
</dbReference>
<dbReference type="Pfam" id="PF00353">
    <property type="entry name" value="HemolysinCabind"/>
    <property type="match status" value="2"/>
</dbReference>
<sequence length="631" mass="66138">MTTTASALERYMLDLINADRAAQGLEPLLLELNLNTSAQAHSDWMVASDTFDHEGVGGSSPTDRMRAADMDLSGTWRSAENIAAVSVSGSGSYIDEVELLHRSLMNSPNHYANLMDPDLTVIGIGIALGPLTYDTGRFNSVLVTQNFAMTGGLVDLDLAGGSGPDVLTGQGGDDFIAGGAGNDTLRGGGGTDTVDGGAGTDTLVLTQNRDQVTVGGTQAAPLLSAPGMELSLLGIERVRFGDGEVALSDLYGDPDEITGTSGADLLEGTGNDANTLMGLAGNDVLLGEGRGLYGTDVSAQVYRLYAAVFGREPDVNGHQAWVKMLAAGARTLEQVATGFVNAPEFQATYGATTNTEFVTLLFVNVLGRPPQAAGLNGLVGNLDGGMSRAEVVLIIAESAEHQAKRAGAQADFDVAHDPTSWVDDVYRLYRGIFDREPDVGGLDGWVTSLAGGTAFQTVVAQFMASPEFQSTYGATTDAEFITLLYNNVLDRSPDAGGFAAWSSQLADGMTRETLVERFVQSPEFVAGTEGDLIAFMRGLGPDDVLRPDAGDDLLSGGLWADTFVFAPSGDGDKTVTDLEPWDSIDLTGFGYADVGEAMAHMRVEDGDTVFEDGAVRVVFLDAEPEAAMISV</sequence>
<dbReference type="Proteomes" id="UP000203589">
    <property type="component" value="Plasmid pSMS3-2"/>
</dbReference>
<evidence type="ECO:0000259" key="2">
    <source>
        <dbReference type="Pfam" id="PF00188"/>
    </source>
</evidence>
<dbReference type="Gene3D" id="2.160.20.160">
    <property type="match status" value="1"/>
</dbReference>
<dbReference type="InterPro" id="IPR025282">
    <property type="entry name" value="DUF4214"/>
</dbReference>
<feature type="domain" description="DUF4214" evidence="3">
    <location>
        <begin position="336"/>
        <end position="404"/>
    </location>
</feature>
<dbReference type="PANTHER" id="PTHR31157">
    <property type="entry name" value="SCP DOMAIN-CONTAINING PROTEIN"/>
    <property type="match status" value="1"/>
</dbReference>
<dbReference type="PROSITE" id="PS00330">
    <property type="entry name" value="HEMOLYSIN_CALCIUM"/>
    <property type="match status" value="3"/>
</dbReference>
<dbReference type="Gene3D" id="1.10.3130.20">
    <property type="entry name" value="Phycobilisome linker domain"/>
    <property type="match status" value="2"/>
</dbReference>
<dbReference type="CDD" id="cd05379">
    <property type="entry name" value="CAP_bacterial"/>
    <property type="match status" value="1"/>
</dbReference>
<dbReference type="PRINTS" id="PR00313">
    <property type="entry name" value="CABNDNGRPT"/>
</dbReference>
<evidence type="ECO:0000313" key="4">
    <source>
        <dbReference type="EMBL" id="ASP23643.1"/>
    </source>
</evidence>
<evidence type="ECO:0000313" key="5">
    <source>
        <dbReference type="Proteomes" id="UP000203589"/>
    </source>
</evidence>
<evidence type="ECO:0000256" key="1">
    <source>
        <dbReference type="SAM" id="MobiDB-lite"/>
    </source>
</evidence>
<feature type="domain" description="SCP" evidence="2">
    <location>
        <begin position="13"/>
        <end position="145"/>
    </location>
</feature>
<keyword evidence="4" id="KW-0614">Plasmid</keyword>
<dbReference type="Gene3D" id="2.150.10.10">
    <property type="entry name" value="Serralysin-like metalloprotease, C-terminal"/>
    <property type="match status" value="1"/>
</dbReference>
<feature type="compositionally biased region" description="Gly residues" evidence="1">
    <location>
        <begin position="178"/>
        <end position="199"/>
    </location>
</feature>
<accession>A0A222EBS9</accession>
<reference evidence="4 5" key="1">
    <citation type="submission" date="2017-07" db="EMBL/GenBank/DDBJ databases">
        <title>Genome Sequence of Antarctobacter heliothermus Strain SMS3 Isolated from a culture of the Diatom Skeletonema marinoi.</title>
        <authorList>
            <person name="Topel M."/>
            <person name="Pinder M.I.M."/>
            <person name="Johansson O.N."/>
            <person name="Kourtchenko O."/>
            <person name="Godhe A."/>
            <person name="Clarke A.K."/>
        </authorList>
    </citation>
    <scope>NUCLEOTIDE SEQUENCE [LARGE SCALE GENOMIC DNA]</scope>
    <source>
        <strain evidence="4 5">SMS3</strain>
        <plasmid evidence="5">Plasmid psms3-2</plasmid>
    </source>
</reference>
<organism evidence="4 5">
    <name type="scientific">Antarctobacter heliothermus</name>
    <dbReference type="NCBI Taxonomy" id="74033"/>
    <lineage>
        <taxon>Bacteria</taxon>
        <taxon>Pseudomonadati</taxon>
        <taxon>Pseudomonadota</taxon>
        <taxon>Alphaproteobacteria</taxon>
        <taxon>Rhodobacterales</taxon>
        <taxon>Roseobacteraceae</taxon>
        <taxon>Antarctobacter</taxon>
    </lineage>
</organism>
<dbReference type="InterPro" id="IPR001343">
    <property type="entry name" value="Hemolysn_Ca-bd"/>
</dbReference>
<dbReference type="GO" id="GO:0005509">
    <property type="term" value="F:calcium ion binding"/>
    <property type="evidence" value="ECO:0007669"/>
    <property type="project" value="InterPro"/>
</dbReference>
<dbReference type="RefSeq" id="WP_198319975.1">
    <property type="nucleotide sequence ID" value="NZ_CP022542.1"/>
</dbReference>